<reference evidence="5 6" key="1">
    <citation type="submission" date="2022-09" db="EMBL/GenBank/DDBJ databases">
        <authorList>
            <person name="Palmer J.M."/>
        </authorList>
    </citation>
    <scope>NUCLEOTIDE SEQUENCE [LARGE SCALE GENOMIC DNA]</scope>
    <source>
        <strain evidence="5 6">DSM 7382</strain>
    </source>
</reference>
<dbReference type="SUPFAM" id="SSF101233">
    <property type="entry name" value="PWI domain"/>
    <property type="match status" value="1"/>
</dbReference>
<dbReference type="InterPro" id="IPR002483">
    <property type="entry name" value="PWI_dom"/>
</dbReference>
<dbReference type="GO" id="GO:0005634">
    <property type="term" value="C:nucleus"/>
    <property type="evidence" value="ECO:0007669"/>
    <property type="project" value="TreeGrafter"/>
</dbReference>
<proteinExistence type="predicted"/>
<feature type="compositionally biased region" description="Polar residues" evidence="3">
    <location>
        <begin position="125"/>
        <end position="140"/>
    </location>
</feature>
<gene>
    <name evidence="5" type="ORF">QCA50_001637</name>
</gene>
<name>A0AAW0GNZ9_9APHY</name>
<keyword evidence="1" id="KW-0507">mRNA processing</keyword>
<feature type="region of interest" description="Disordered" evidence="3">
    <location>
        <begin position="119"/>
        <end position="140"/>
    </location>
</feature>
<comment type="caution">
    <text evidence="5">The sequence shown here is derived from an EMBL/GenBank/DDBJ whole genome shotgun (WGS) entry which is preliminary data.</text>
</comment>
<evidence type="ECO:0000256" key="2">
    <source>
        <dbReference type="ARBA" id="ARBA00022884"/>
    </source>
</evidence>
<dbReference type="Pfam" id="PF01480">
    <property type="entry name" value="PWI"/>
    <property type="match status" value="1"/>
</dbReference>
<feature type="domain" description="PWI" evidence="4">
    <location>
        <begin position="10"/>
        <end position="75"/>
    </location>
</feature>
<sequence length="140" mass="15899">MPLDPENATHLKPWLVKTLEPICDAEPGALADYILALLKHSAPETELRKELMSQLEEFLEKECSPFIDTLFTALRTKSYLPTSPTHLLLPPPLLLNQCGRWYTYPSLMPYLPLRNQPHLTEGENVDSTTTTTQDLQKVRG</sequence>
<evidence type="ECO:0000256" key="3">
    <source>
        <dbReference type="SAM" id="MobiDB-lite"/>
    </source>
</evidence>
<dbReference type="InterPro" id="IPR045137">
    <property type="entry name" value="RBM26/27"/>
</dbReference>
<dbReference type="Gene3D" id="1.20.1390.10">
    <property type="entry name" value="PWI domain"/>
    <property type="match status" value="1"/>
</dbReference>
<dbReference type="GO" id="GO:0006397">
    <property type="term" value="P:mRNA processing"/>
    <property type="evidence" value="ECO:0007669"/>
    <property type="project" value="UniProtKB-KW"/>
</dbReference>
<protein>
    <recommendedName>
        <fullName evidence="4">PWI domain-containing protein</fullName>
    </recommendedName>
</protein>
<dbReference type="GO" id="GO:0003723">
    <property type="term" value="F:RNA binding"/>
    <property type="evidence" value="ECO:0007669"/>
    <property type="project" value="UniProtKB-KW"/>
</dbReference>
<dbReference type="PANTHER" id="PTHR14398">
    <property type="entry name" value="RNA RECOGNITION RRM/RNP DOMAIN"/>
    <property type="match status" value="1"/>
</dbReference>
<evidence type="ECO:0000313" key="5">
    <source>
        <dbReference type="EMBL" id="KAK7694451.1"/>
    </source>
</evidence>
<accession>A0AAW0GNZ9</accession>
<dbReference type="Proteomes" id="UP001385951">
    <property type="component" value="Unassembled WGS sequence"/>
</dbReference>
<keyword evidence="6" id="KW-1185">Reference proteome</keyword>
<dbReference type="PANTHER" id="PTHR14398:SF0">
    <property type="entry name" value="ZINC FINGER PROTEIN SWM"/>
    <property type="match status" value="1"/>
</dbReference>
<evidence type="ECO:0000313" key="6">
    <source>
        <dbReference type="Proteomes" id="UP001385951"/>
    </source>
</evidence>
<dbReference type="EMBL" id="JASBNA010000002">
    <property type="protein sequence ID" value="KAK7694451.1"/>
    <property type="molecule type" value="Genomic_DNA"/>
</dbReference>
<dbReference type="InterPro" id="IPR036483">
    <property type="entry name" value="PWI_dom_sf"/>
</dbReference>
<organism evidence="5 6">
    <name type="scientific">Cerrena zonata</name>
    <dbReference type="NCBI Taxonomy" id="2478898"/>
    <lineage>
        <taxon>Eukaryota</taxon>
        <taxon>Fungi</taxon>
        <taxon>Dikarya</taxon>
        <taxon>Basidiomycota</taxon>
        <taxon>Agaricomycotina</taxon>
        <taxon>Agaricomycetes</taxon>
        <taxon>Polyporales</taxon>
        <taxon>Cerrenaceae</taxon>
        <taxon>Cerrena</taxon>
    </lineage>
</organism>
<evidence type="ECO:0000256" key="1">
    <source>
        <dbReference type="ARBA" id="ARBA00022664"/>
    </source>
</evidence>
<keyword evidence="2" id="KW-0694">RNA-binding</keyword>
<dbReference type="AlphaFoldDB" id="A0AAW0GNZ9"/>
<evidence type="ECO:0000259" key="4">
    <source>
        <dbReference type="Pfam" id="PF01480"/>
    </source>
</evidence>